<dbReference type="RefSeq" id="XP_005073009.1">
    <property type="nucleotide sequence ID" value="XM_005072952.4"/>
</dbReference>
<dbReference type="InterPro" id="IPR032675">
    <property type="entry name" value="LRR_dom_sf"/>
</dbReference>
<dbReference type="Gene3D" id="3.80.10.10">
    <property type="entry name" value="Ribonuclease Inhibitor"/>
    <property type="match status" value="1"/>
</dbReference>
<dbReference type="GO" id="GO:0031528">
    <property type="term" value="C:microvillus membrane"/>
    <property type="evidence" value="ECO:0007669"/>
    <property type="project" value="Ensembl"/>
</dbReference>
<dbReference type="SMART" id="SM00367">
    <property type="entry name" value="LRR_CC"/>
    <property type="match status" value="6"/>
</dbReference>
<dbReference type="GO" id="GO:0019005">
    <property type="term" value="C:SCF ubiquitin ligase complex"/>
    <property type="evidence" value="ECO:0007669"/>
    <property type="project" value="TreeGrafter"/>
</dbReference>
<dbReference type="GO" id="GO:0031146">
    <property type="term" value="P:SCF-dependent proteasomal ubiquitin-dependent protein catabolic process"/>
    <property type="evidence" value="ECO:0007669"/>
    <property type="project" value="TreeGrafter"/>
</dbReference>
<sequence length="258" mass="28395">MPSSQLVGQLLELCLRCLIINISRYISDIKYLPPNIKDRLIKIMSTRGRITDSNINEVLHPEVQRLDLRSCEISDLALQHLCKCRKLKALNLKSSKEHRNSITSEGIKAVASSCSDLHEISLKGCCNVTDEGVLALALNCQLLKIIDLGGCLSITDKSLHALGKNCPFLQCVDFSTTQVSDSGVVALVSGPCAKQLEEVNMGYCINITDKAVEAVLTACPQICILLFHGCPLITDRSREVLEQLVGSRKLKQVTWSVY</sequence>
<reference evidence="6" key="1">
    <citation type="submission" date="2025-08" db="UniProtKB">
        <authorList>
            <consortium name="RefSeq"/>
        </authorList>
    </citation>
    <scope>IDENTIFICATION</scope>
    <source>
        <tissue evidence="6">Liver</tissue>
    </source>
</reference>
<gene>
    <name evidence="6" type="primary">Amn1</name>
</gene>
<evidence type="ECO:0000313" key="6">
    <source>
        <dbReference type="RefSeq" id="XP_005073009.1"/>
    </source>
</evidence>
<name>A0A1U7QTZ3_MESAU</name>
<evidence type="ECO:0000313" key="5">
    <source>
        <dbReference type="Proteomes" id="UP000886700"/>
    </source>
</evidence>
<evidence type="ECO:0000259" key="4">
    <source>
        <dbReference type="Pfam" id="PF25372"/>
    </source>
</evidence>
<dbReference type="OrthoDB" id="10257471at2759"/>
<dbReference type="eggNOG" id="KOG1947">
    <property type="taxonomic scope" value="Eukaryota"/>
</dbReference>
<dbReference type="KEGG" id="maua:101841347"/>
<organism evidence="5 6">
    <name type="scientific">Mesocricetus auratus</name>
    <name type="common">Golden hamster</name>
    <dbReference type="NCBI Taxonomy" id="10036"/>
    <lineage>
        <taxon>Eukaryota</taxon>
        <taxon>Metazoa</taxon>
        <taxon>Chordata</taxon>
        <taxon>Craniata</taxon>
        <taxon>Vertebrata</taxon>
        <taxon>Euteleostomi</taxon>
        <taxon>Mammalia</taxon>
        <taxon>Eutheria</taxon>
        <taxon>Euarchontoglires</taxon>
        <taxon>Glires</taxon>
        <taxon>Rodentia</taxon>
        <taxon>Myomorpha</taxon>
        <taxon>Muroidea</taxon>
        <taxon>Cricetidae</taxon>
        <taxon>Cricetinae</taxon>
        <taxon>Mesocricetus</taxon>
    </lineage>
</organism>
<evidence type="ECO:0000256" key="3">
    <source>
        <dbReference type="ARBA" id="ARBA00039628"/>
    </source>
</evidence>
<dbReference type="AlphaFoldDB" id="A0A1U7QTZ3"/>
<dbReference type="InterPro" id="IPR006553">
    <property type="entry name" value="Leu-rich_rpt_Cys-con_subtyp"/>
</dbReference>
<comment type="subunit">
    <text evidence="2">Interacts with TASOR.</text>
</comment>
<keyword evidence="5" id="KW-1185">Reference proteome</keyword>
<dbReference type="InterPro" id="IPR057207">
    <property type="entry name" value="FBXL15_LRR"/>
</dbReference>
<accession>A0A1U7QTZ3</accession>
<dbReference type="GeneID" id="101841347"/>
<feature type="domain" description="F-box/LRR-repeat protein 15-like leucin rich repeat" evidence="4">
    <location>
        <begin position="49"/>
        <end position="243"/>
    </location>
</feature>
<dbReference type="STRING" id="10036.ENSMAUP00000023994"/>
<dbReference type="CTD" id="196394"/>
<proteinExistence type="inferred from homology"/>
<evidence type="ECO:0000256" key="1">
    <source>
        <dbReference type="ARBA" id="ARBA00038257"/>
    </source>
</evidence>
<comment type="similarity">
    <text evidence="1">Belongs to the AMN1 family.</text>
</comment>
<dbReference type="PANTHER" id="PTHR13318">
    <property type="entry name" value="PARTNER OF PAIRED, ISOFORM B-RELATED"/>
    <property type="match status" value="1"/>
</dbReference>
<protein>
    <recommendedName>
        <fullName evidence="3">Protein AMN1 homolog</fullName>
    </recommendedName>
</protein>
<dbReference type="Proteomes" id="UP000886700">
    <property type="component" value="Unplaced"/>
</dbReference>
<dbReference type="Pfam" id="PF25372">
    <property type="entry name" value="DUF7885"/>
    <property type="match status" value="1"/>
</dbReference>
<evidence type="ECO:0000256" key="2">
    <source>
        <dbReference type="ARBA" id="ARBA00038581"/>
    </source>
</evidence>
<dbReference type="FunFam" id="3.80.10.10:FF:000178">
    <property type="entry name" value="protein AMN1 homolog isoform X1"/>
    <property type="match status" value="1"/>
</dbReference>
<dbReference type="PANTHER" id="PTHR13318:SF254">
    <property type="entry name" value="PROTEIN AMN1 HOMOLOG"/>
    <property type="match status" value="1"/>
</dbReference>
<dbReference type="SUPFAM" id="SSF52047">
    <property type="entry name" value="RNI-like"/>
    <property type="match status" value="1"/>
</dbReference>